<keyword evidence="4" id="KW-0997">Cell inner membrane</keyword>
<evidence type="ECO:0000256" key="5">
    <source>
        <dbReference type="ARBA" id="ARBA00022729"/>
    </source>
</evidence>
<sequence>MSNQLDAAQATHKDTPPSTNAVQASHAWVDGSDAPEKPLLNLGFMALTDSAPLIVAATQGFAQSQGLTLELKRQPSWSTLRDKLATGELDAAQNLYGLVYAMHLGLGGSPVTPMAVLMNLNHNGQAITLSRRLREAGVNNGKSLCEFIRQSDKPLRLAQTFPTGTHAMWLNFYLGSLGLDPRTDIESVVIPPAQMVDYLARGDIDGFCAGEPWGAQAISTGAGFTLITSQQIWPDHPEKVLSTRADFIAQYPNTARALMRAVLEASQFIELSQQNREDTAALISGRDYVNAPTDSIAARFLGRYEDGLGFAWQDAHAMRFFAGGQVNVPYLSDASWFLSQFRRWGLLEADLDYAAVVNQVQQLALYREVAQSLGIPSPSAANRHSLLCDAQPWDGTDPEAYAQAFSVGMKPACA</sequence>
<keyword evidence="9" id="KW-1185">Reference proteome</keyword>
<dbReference type="SUPFAM" id="SSF53850">
    <property type="entry name" value="Periplasmic binding protein-like II"/>
    <property type="match status" value="1"/>
</dbReference>
<evidence type="ECO:0000256" key="3">
    <source>
        <dbReference type="ARBA" id="ARBA00022475"/>
    </source>
</evidence>
<organism evidence="8 9">
    <name type="scientific">Atopomonas hussainii</name>
    <dbReference type="NCBI Taxonomy" id="1429083"/>
    <lineage>
        <taxon>Bacteria</taxon>
        <taxon>Pseudomonadati</taxon>
        <taxon>Pseudomonadota</taxon>
        <taxon>Gammaproteobacteria</taxon>
        <taxon>Pseudomonadales</taxon>
        <taxon>Pseudomonadaceae</taxon>
        <taxon>Atopomonas</taxon>
    </lineage>
</organism>
<keyword evidence="6" id="KW-0472">Membrane</keyword>
<dbReference type="EMBL" id="FOAS01000015">
    <property type="protein sequence ID" value="SEL62614.1"/>
    <property type="molecule type" value="Genomic_DNA"/>
</dbReference>
<keyword evidence="5" id="KW-0732">Signal</keyword>
<comment type="subcellular location">
    <subcellularLocation>
        <location evidence="1">Endomembrane system</location>
    </subcellularLocation>
</comment>
<evidence type="ECO:0000256" key="4">
    <source>
        <dbReference type="ARBA" id="ARBA00022519"/>
    </source>
</evidence>
<dbReference type="InterPro" id="IPR044527">
    <property type="entry name" value="NrtA/CpmA_ABC-bd_dom"/>
</dbReference>
<dbReference type="AlphaFoldDB" id="A0A1H7RS45"/>
<evidence type="ECO:0000256" key="1">
    <source>
        <dbReference type="ARBA" id="ARBA00004308"/>
    </source>
</evidence>
<feature type="region of interest" description="Disordered" evidence="7">
    <location>
        <begin position="1"/>
        <end position="24"/>
    </location>
</feature>
<gene>
    <name evidence="8" type="ORF">SAMN05216214_11590</name>
</gene>
<dbReference type="PANTHER" id="PTHR30024:SF7">
    <property type="entry name" value="NITRATE_NITRITE BINDING PROTEIN NRTA"/>
    <property type="match status" value="1"/>
</dbReference>
<keyword evidence="2" id="KW-0813">Transport</keyword>
<dbReference type="Gene3D" id="3.40.190.10">
    <property type="entry name" value="Periplasmic binding protein-like II"/>
    <property type="match status" value="2"/>
</dbReference>
<dbReference type="RefSeq" id="WP_074869990.1">
    <property type="nucleotide sequence ID" value="NZ_FOAS01000015.1"/>
</dbReference>
<dbReference type="GO" id="GO:0012505">
    <property type="term" value="C:endomembrane system"/>
    <property type="evidence" value="ECO:0007669"/>
    <property type="project" value="UniProtKB-SubCell"/>
</dbReference>
<keyword evidence="3" id="KW-1003">Cell membrane</keyword>
<name>A0A1H7RS45_9GAMM</name>
<evidence type="ECO:0000256" key="6">
    <source>
        <dbReference type="ARBA" id="ARBA00023136"/>
    </source>
</evidence>
<evidence type="ECO:0000256" key="2">
    <source>
        <dbReference type="ARBA" id="ARBA00022448"/>
    </source>
</evidence>
<dbReference type="Pfam" id="PF13379">
    <property type="entry name" value="NMT1_2"/>
    <property type="match status" value="1"/>
</dbReference>
<proteinExistence type="predicted"/>
<accession>A0A1H7RS45</accession>
<protein>
    <submittedName>
        <fullName evidence="8">Nitrate/nitrite transport system substrate-binding protein</fullName>
    </submittedName>
</protein>
<evidence type="ECO:0000313" key="8">
    <source>
        <dbReference type="EMBL" id="SEL62614.1"/>
    </source>
</evidence>
<dbReference type="STRING" id="1429083.GCA_001885685_01218"/>
<reference evidence="8 9" key="1">
    <citation type="submission" date="2016-10" db="EMBL/GenBank/DDBJ databases">
        <authorList>
            <person name="de Groot N.N."/>
        </authorList>
    </citation>
    <scope>NUCLEOTIDE SEQUENCE [LARGE SCALE GENOMIC DNA]</scope>
    <source>
        <strain evidence="8 9">JCM 19513</strain>
    </source>
</reference>
<evidence type="ECO:0000256" key="7">
    <source>
        <dbReference type="SAM" id="MobiDB-lite"/>
    </source>
</evidence>
<dbReference type="CDD" id="cd13553">
    <property type="entry name" value="PBP2_NrtA_CpmA_like"/>
    <property type="match status" value="1"/>
</dbReference>
<dbReference type="PANTHER" id="PTHR30024">
    <property type="entry name" value="ALIPHATIC SULFONATES-BINDING PROTEIN-RELATED"/>
    <property type="match status" value="1"/>
</dbReference>
<evidence type="ECO:0000313" key="9">
    <source>
        <dbReference type="Proteomes" id="UP000185766"/>
    </source>
</evidence>
<dbReference type="Proteomes" id="UP000185766">
    <property type="component" value="Unassembled WGS sequence"/>
</dbReference>